<name>A0ABR7QIY8_9FLAO</name>
<proteinExistence type="predicted"/>
<feature type="transmembrane region" description="Helical" evidence="1">
    <location>
        <begin position="53"/>
        <end position="77"/>
    </location>
</feature>
<dbReference type="RefSeq" id="WP_187581815.1">
    <property type="nucleotide sequence ID" value="NZ_JACLHY010000002.1"/>
</dbReference>
<dbReference type="Proteomes" id="UP000618952">
    <property type="component" value="Unassembled WGS sequence"/>
</dbReference>
<feature type="transmembrane region" description="Helical" evidence="1">
    <location>
        <begin position="28"/>
        <end position="46"/>
    </location>
</feature>
<evidence type="ECO:0000313" key="2">
    <source>
        <dbReference type="EMBL" id="MBC8767146.1"/>
    </source>
</evidence>
<evidence type="ECO:0000313" key="3">
    <source>
        <dbReference type="Proteomes" id="UP000618952"/>
    </source>
</evidence>
<keyword evidence="3" id="KW-1185">Reference proteome</keyword>
<protein>
    <submittedName>
        <fullName evidence="2">Phage holin family protein</fullName>
    </submittedName>
</protein>
<dbReference type="EMBL" id="JACLHY010000002">
    <property type="protein sequence ID" value="MBC8767146.1"/>
    <property type="molecule type" value="Genomic_DNA"/>
</dbReference>
<keyword evidence="1" id="KW-0472">Membrane</keyword>
<feature type="transmembrane region" description="Helical" evidence="1">
    <location>
        <begin position="89"/>
        <end position="110"/>
    </location>
</feature>
<accession>A0ABR7QIY8</accession>
<dbReference type="InterPro" id="IPR007165">
    <property type="entry name" value="Phage_holin_4_2"/>
</dbReference>
<dbReference type="PANTHER" id="PTHR37309">
    <property type="entry name" value="SLR0284 PROTEIN"/>
    <property type="match status" value="1"/>
</dbReference>
<dbReference type="Pfam" id="PF04020">
    <property type="entry name" value="Phage_holin_4_2"/>
    <property type="match status" value="1"/>
</dbReference>
<dbReference type="PANTHER" id="PTHR37309:SF1">
    <property type="entry name" value="SLR0284 PROTEIN"/>
    <property type="match status" value="1"/>
</dbReference>
<sequence>MNLILRILLSAIAVVILAKILPGVGVDSYTTAIIVAIVLSLLNFIVKPILVILTLPVTILTLGLFLLIINAVIILLADYFIDGFQVNNIWWALLFSLLLSFLQSIFYSFLNDDKKI</sequence>
<reference evidence="2 3" key="1">
    <citation type="submission" date="2020-08" db="EMBL/GenBank/DDBJ databases">
        <title>Arenibacter gaetbuli sp. nov., isolated from a sand dune.</title>
        <authorList>
            <person name="Park S."/>
            <person name="Yoon J.-H."/>
        </authorList>
    </citation>
    <scope>NUCLEOTIDE SEQUENCE [LARGE SCALE GENOMIC DNA]</scope>
    <source>
        <strain evidence="2 3">BSSL-BM3</strain>
    </source>
</reference>
<gene>
    <name evidence="2" type="ORF">H4O18_03990</name>
</gene>
<keyword evidence="1" id="KW-1133">Transmembrane helix</keyword>
<keyword evidence="1" id="KW-0812">Transmembrane</keyword>
<evidence type="ECO:0000256" key="1">
    <source>
        <dbReference type="SAM" id="Phobius"/>
    </source>
</evidence>
<organism evidence="2 3">
    <name type="scientific">Arenibacter arenosicollis</name>
    <dbReference type="NCBI Taxonomy" id="2762274"/>
    <lineage>
        <taxon>Bacteria</taxon>
        <taxon>Pseudomonadati</taxon>
        <taxon>Bacteroidota</taxon>
        <taxon>Flavobacteriia</taxon>
        <taxon>Flavobacteriales</taxon>
        <taxon>Flavobacteriaceae</taxon>
        <taxon>Arenibacter</taxon>
    </lineage>
</organism>
<comment type="caution">
    <text evidence="2">The sequence shown here is derived from an EMBL/GenBank/DDBJ whole genome shotgun (WGS) entry which is preliminary data.</text>
</comment>